<protein>
    <submittedName>
        <fullName evidence="3">Nucleotide-binding universal stress protein, UspA family</fullName>
    </submittedName>
</protein>
<evidence type="ECO:0000313" key="3">
    <source>
        <dbReference type="EMBL" id="SCP99037.1"/>
    </source>
</evidence>
<evidence type="ECO:0000259" key="2">
    <source>
        <dbReference type="Pfam" id="PF00582"/>
    </source>
</evidence>
<evidence type="ECO:0000313" key="4">
    <source>
        <dbReference type="Proteomes" id="UP000199315"/>
    </source>
</evidence>
<dbReference type="PRINTS" id="PR01438">
    <property type="entry name" value="UNVRSLSTRESS"/>
</dbReference>
<comment type="similarity">
    <text evidence="1">Belongs to the universal stress protein A family.</text>
</comment>
<dbReference type="PANTHER" id="PTHR46268">
    <property type="entry name" value="STRESS RESPONSE PROTEIN NHAX"/>
    <property type="match status" value="1"/>
</dbReference>
<dbReference type="Gene3D" id="3.40.50.620">
    <property type="entry name" value="HUPs"/>
    <property type="match status" value="2"/>
</dbReference>
<sequence>MFKRIMIASETSPAAQKMLYCLNGLKKLGAKECIIMKCFNPDEISVEISNFIIDILREDLEKQKAVMVSQGYSVETRLVSGCMRTELNCMAEREECSLVVAAAPDQSMLGEYLFGGTAHDVIHYAVKPVLLLRVPVGQDEECADPAEAFKALEQCDLTEHILYATDFSDNAWRAFEYVVKMVESGVKKVTIVHVQDMVKINPHLISRVAEFNEIDAARLQELKKILMQKGCADVDIHLLYGIPAVEILQLIRERKATMTVMGSQGRGFVNEFFLGSVSQNVARHSSSSVLLVPALR</sequence>
<evidence type="ECO:0000256" key="1">
    <source>
        <dbReference type="ARBA" id="ARBA00008791"/>
    </source>
</evidence>
<dbReference type="PANTHER" id="PTHR46268:SF6">
    <property type="entry name" value="UNIVERSAL STRESS PROTEIN UP12"/>
    <property type="match status" value="1"/>
</dbReference>
<dbReference type="RefSeq" id="WP_091236298.1">
    <property type="nucleotide sequence ID" value="NZ_FMKA01000031.1"/>
</dbReference>
<organism evidence="3 4">
    <name type="scientific">Anaerobium acetethylicum</name>
    <dbReference type="NCBI Taxonomy" id="1619234"/>
    <lineage>
        <taxon>Bacteria</taxon>
        <taxon>Bacillati</taxon>
        <taxon>Bacillota</taxon>
        <taxon>Clostridia</taxon>
        <taxon>Lachnospirales</taxon>
        <taxon>Lachnospiraceae</taxon>
        <taxon>Anaerobium</taxon>
    </lineage>
</organism>
<dbReference type="InterPro" id="IPR014729">
    <property type="entry name" value="Rossmann-like_a/b/a_fold"/>
</dbReference>
<dbReference type="SUPFAM" id="SSF52402">
    <property type="entry name" value="Adenine nucleotide alpha hydrolases-like"/>
    <property type="match status" value="2"/>
</dbReference>
<dbReference type="Proteomes" id="UP000199315">
    <property type="component" value="Unassembled WGS sequence"/>
</dbReference>
<dbReference type="AlphaFoldDB" id="A0A1D3TXF5"/>
<keyword evidence="4" id="KW-1185">Reference proteome</keyword>
<feature type="domain" description="UspA" evidence="2">
    <location>
        <begin position="1"/>
        <end position="133"/>
    </location>
</feature>
<dbReference type="CDD" id="cd00293">
    <property type="entry name" value="USP-like"/>
    <property type="match status" value="2"/>
</dbReference>
<dbReference type="Pfam" id="PF00582">
    <property type="entry name" value="Usp"/>
    <property type="match status" value="2"/>
</dbReference>
<dbReference type="EMBL" id="FMKA01000031">
    <property type="protein sequence ID" value="SCP99037.1"/>
    <property type="molecule type" value="Genomic_DNA"/>
</dbReference>
<dbReference type="STRING" id="1619234.SAMN05421730_103114"/>
<dbReference type="InterPro" id="IPR006015">
    <property type="entry name" value="Universal_stress_UspA"/>
</dbReference>
<gene>
    <name evidence="3" type="ORF">SAMN05421730_103114</name>
</gene>
<dbReference type="OrthoDB" id="9794782at2"/>
<accession>A0A1D3TXF5</accession>
<name>A0A1D3TXF5_9FIRM</name>
<dbReference type="InterPro" id="IPR006016">
    <property type="entry name" value="UspA"/>
</dbReference>
<proteinExistence type="inferred from homology"/>
<feature type="domain" description="UspA" evidence="2">
    <location>
        <begin position="159"/>
        <end position="293"/>
    </location>
</feature>
<reference evidence="3 4" key="1">
    <citation type="submission" date="2016-09" db="EMBL/GenBank/DDBJ databases">
        <authorList>
            <person name="Capua I."/>
            <person name="De Benedictis P."/>
            <person name="Joannis T."/>
            <person name="Lombin L.H."/>
            <person name="Cattoli G."/>
        </authorList>
    </citation>
    <scope>NUCLEOTIDE SEQUENCE [LARGE SCALE GENOMIC DNA]</scope>
    <source>
        <strain evidence="3 4">GluBS11</strain>
    </source>
</reference>